<proteinExistence type="predicted"/>
<feature type="region of interest" description="Disordered" evidence="1">
    <location>
        <begin position="249"/>
        <end position="282"/>
    </location>
</feature>
<feature type="region of interest" description="Disordered" evidence="1">
    <location>
        <begin position="148"/>
        <end position="177"/>
    </location>
</feature>
<dbReference type="InParanoid" id="A0A2R5GWL7"/>
<feature type="compositionally biased region" description="Basic and acidic residues" evidence="1">
    <location>
        <begin position="1"/>
        <end position="24"/>
    </location>
</feature>
<evidence type="ECO:0000313" key="2">
    <source>
        <dbReference type="EMBL" id="GBG34975.1"/>
    </source>
</evidence>
<reference evidence="2 3" key="1">
    <citation type="submission" date="2017-12" db="EMBL/GenBank/DDBJ databases">
        <title>Sequencing, de novo assembly and annotation of complete genome of a new Thraustochytrid species, strain FCC1311.</title>
        <authorList>
            <person name="Sedici K."/>
            <person name="Godart F."/>
            <person name="Aiese Cigliano R."/>
            <person name="Sanseverino W."/>
            <person name="Barakat M."/>
            <person name="Ortet P."/>
            <person name="Marechal E."/>
            <person name="Cagnac O."/>
            <person name="Amato A."/>
        </authorList>
    </citation>
    <scope>NUCLEOTIDE SEQUENCE [LARGE SCALE GENOMIC DNA]</scope>
</reference>
<keyword evidence="3" id="KW-1185">Reference proteome</keyword>
<protein>
    <submittedName>
        <fullName evidence="2">Uncharacterized protein</fullName>
    </submittedName>
</protein>
<accession>A0A2R5GWL7</accession>
<evidence type="ECO:0000256" key="1">
    <source>
        <dbReference type="SAM" id="MobiDB-lite"/>
    </source>
</evidence>
<sequence length="641" mass="70995">MRRGRLDPDGLRHVDVGLARDKRGGRGAGHRGPGSLELEKMLERSKANRTELAANPNFAALLASMEAKKRKEKAEDALRQALARDPGLPTSHEIQNSSLHNQVAGVFSMRGLPYVPLGGAVTYSLGPKPQDHNASPKDSNVVLGEHEDADDSSTLENVKLARPVSRGAQAPRSPDLLRASDEIAHNLRLLADDGADEEELLMLESTPSQDQDQKVSGIPQVMRNEAERLVSELEDQHSDDEEVAAEMGLKEKLKDRHPHRPAQDKRGSRTSHPLRGNLKRGRSRRMSLLRLQNAMTAQKSINHVAKLDHKLTTLERALQAKTDSTAKRAHLQTRQRLPLRDGRVARGTRIRPTAILQAKLALQPRQTAPEDAQGDMRSVAADAEERVIKQAANFQDMRSHLQRELRFALLRRYLTRFEVSGSEQRLSRTTETVWRQTAQRFHGKQLARPSAASSATHGIVRHQKQDNNATGLEDCTTTASMRKRAVALSMGASLELSWKLQHGTERSIHRSASSRKQDLFHPSVDSCQQTKKLPDKKRKTSGVGPWAATKGKLPFRGSLYELALFEAAELVPNPADVSFELRFFLGHLRAALGDRTELLSAPELRAVLRAAPHACVHHADCKKLINALAANTAPEILEQPS</sequence>
<evidence type="ECO:0000313" key="3">
    <source>
        <dbReference type="Proteomes" id="UP000241890"/>
    </source>
</evidence>
<feature type="region of interest" description="Disordered" evidence="1">
    <location>
        <begin position="442"/>
        <end position="472"/>
    </location>
</feature>
<gene>
    <name evidence="2" type="ORF">FCC1311_111982</name>
</gene>
<dbReference type="EMBL" id="BEYU01000240">
    <property type="protein sequence ID" value="GBG34975.1"/>
    <property type="molecule type" value="Genomic_DNA"/>
</dbReference>
<dbReference type="Proteomes" id="UP000241890">
    <property type="component" value="Unassembled WGS sequence"/>
</dbReference>
<dbReference type="AlphaFoldDB" id="A0A2R5GWL7"/>
<feature type="region of interest" description="Disordered" evidence="1">
    <location>
        <begin position="1"/>
        <end position="34"/>
    </location>
</feature>
<feature type="region of interest" description="Disordered" evidence="1">
    <location>
        <begin position="507"/>
        <end position="545"/>
    </location>
</feature>
<name>A0A2R5GWL7_9STRA</name>
<comment type="caution">
    <text evidence="2">The sequence shown here is derived from an EMBL/GenBank/DDBJ whole genome shotgun (WGS) entry which is preliminary data.</text>
</comment>
<organism evidence="2 3">
    <name type="scientific">Hondaea fermentalgiana</name>
    <dbReference type="NCBI Taxonomy" id="2315210"/>
    <lineage>
        <taxon>Eukaryota</taxon>
        <taxon>Sar</taxon>
        <taxon>Stramenopiles</taxon>
        <taxon>Bigyra</taxon>
        <taxon>Labyrinthulomycetes</taxon>
        <taxon>Thraustochytrida</taxon>
        <taxon>Thraustochytriidae</taxon>
        <taxon>Hondaea</taxon>
    </lineage>
</organism>